<dbReference type="Pfam" id="PF05380">
    <property type="entry name" value="Peptidase_A17"/>
    <property type="match status" value="1"/>
</dbReference>
<dbReference type="Proteomes" id="UP000515129">
    <property type="component" value="Unplaced"/>
</dbReference>
<dbReference type="OrthoDB" id="6122721at2759"/>
<dbReference type="InterPro" id="IPR001584">
    <property type="entry name" value="Integrase_cat-core"/>
</dbReference>
<organism evidence="3 4">
    <name type="scientific">Carassius auratus</name>
    <name type="common">Goldfish</name>
    <dbReference type="NCBI Taxonomy" id="7957"/>
    <lineage>
        <taxon>Eukaryota</taxon>
        <taxon>Metazoa</taxon>
        <taxon>Chordata</taxon>
        <taxon>Craniata</taxon>
        <taxon>Vertebrata</taxon>
        <taxon>Euteleostomi</taxon>
        <taxon>Actinopterygii</taxon>
        <taxon>Neopterygii</taxon>
        <taxon>Teleostei</taxon>
        <taxon>Ostariophysi</taxon>
        <taxon>Cypriniformes</taxon>
        <taxon>Cyprinidae</taxon>
        <taxon>Cyprininae</taxon>
        <taxon>Carassius</taxon>
    </lineage>
</organism>
<dbReference type="InterPro" id="IPR012337">
    <property type="entry name" value="RNaseH-like_sf"/>
</dbReference>
<evidence type="ECO:0000313" key="3">
    <source>
        <dbReference type="Proteomes" id="UP000515129"/>
    </source>
</evidence>
<dbReference type="InterPro" id="IPR036397">
    <property type="entry name" value="RNaseH_sf"/>
</dbReference>
<proteinExistence type="predicted"/>
<dbReference type="Gene3D" id="3.30.420.10">
    <property type="entry name" value="Ribonuclease H-like superfamily/Ribonuclease H"/>
    <property type="match status" value="1"/>
</dbReference>
<dbReference type="SUPFAM" id="SSF53098">
    <property type="entry name" value="Ribonuclease H-like"/>
    <property type="match status" value="1"/>
</dbReference>
<name>A0A6P6NQZ6_CARAU</name>
<feature type="region of interest" description="Disordered" evidence="1">
    <location>
        <begin position="137"/>
        <end position="166"/>
    </location>
</feature>
<dbReference type="GO" id="GO:0003676">
    <property type="term" value="F:nucleic acid binding"/>
    <property type="evidence" value="ECO:0007669"/>
    <property type="project" value="InterPro"/>
</dbReference>
<evidence type="ECO:0000256" key="1">
    <source>
        <dbReference type="SAM" id="MobiDB-lite"/>
    </source>
</evidence>
<feature type="region of interest" description="Disordered" evidence="1">
    <location>
        <begin position="1"/>
        <end position="42"/>
    </location>
</feature>
<feature type="domain" description="Integrase catalytic" evidence="2">
    <location>
        <begin position="1661"/>
        <end position="1852"/>
    </location>
</feature>
<dbReference type="SUPFAM" id="SSF56672">
    <property type="entry name" value="DNA/RNA polymerases"/>
    <property type="match status" value="1"/>
</dbReference>
<dbReference type="PANTHER" id="PTHR47331">
    <property type="entry name" value="PHD-TYPE DOMAIN-CONTAINING PROTEIN"/>
    <property type="match status" value="1"/>
</dbReference>
<dbReference type="KEGG" id="caua:113087659"/>
<accession>A0A6P6NQZ6</accession>
<dbReference type="RefSeq" id="XP_026111390.1">
    <property type="nucleotide sequence ID" value="XM_026255605.1"/>
</dbReference>
<keyword evidence="3" id="KW-1185">Reference proteome</keyword>
<protein>
    <submittedName>
        <fullName evidence="4">Uncharacterized protein LOC113087659</fullName>
    </submittedName>
</protein>
<dbReference type="GeneID" id="113087659"/>
<feature type="compositionally biased region" description="Basic and acidic residues" evidence="1">
    <location>
        <begin position="1"/>
        <end position="21"/>
    </location>
</feature>
<evidence type="ECO:0000313" key="4">
    <source>
        <dbReference type="RefSeq" id="XP_026111390.1"/>
    </source>
</evidence>
<dbReference type="InterPro" id="IPR040676">
    <property type="entry name" value="DUF5641"/>
</dbReference>
<dbReference type="InterPro" id="IPR043502">
    <property type="entry name" value="DNA/RNA_pol_sf"/>
</dbReference>
<reference evidence="4" key="1">
    <citation type="submission" date="2025-08" db="UniProtKB">
        <authorList>
            <consortium name="RefSeq"/>
        </authorList>
    </citation>
    <scope>IDENTIFICATION</scope>
    <source>
        <strain evidence="4">Wakin</strain>
        <tissue evidence="4">Muscle</tissue>
    </source>
</reference>
<gene>
    <name evidence="4" type="primary">LOC113087659</name>
</gene>
<sequence length="1974" mass="222784">MDESQPREKQEEVDQPLETRSRSSRSRRSSRSSASAAATTARAKAAACKVKASYAEKEAIMMRERAQIEEHQQKALAETARRKAEVEADLYVLQLQKEAVAASTEAEVYEAAVYEEDGASVDLEKESCISSRIERTEEYVQKHSQQRNSPNLTPNSQHESEGSSYVTQSYVAGSLSSLPPTVKEELNAETIPMKQEQTTRHNFQCSCSNVKVEPYDGADEVKHQKYPVRKQRDSCLPSQVPAECFTPAPPSPHANDFTTYLLKKEMVSSGLFQFDDCPENYWAWKTSFRAVTSELNIASREEIDLLVKWLGPDSSSHAKRIKSVHVSDPALGVRMIWRRLEDCYGCPEVIEQAMLKRLDTFPRITIKDNHRLRDLGDLLLELQSAKESGRLPGLAYLDTARGVNPIIEKLPFSLQDKWIAQGSRYKEDHNVYFPPFSFFVEFVCRQARTRNDPSFALASTGYSNNTKSDGAAKLSNRTSVFVKKTEIMAAQPNQDRNLDKNVDPDKFCTIHNKPHPLYKCRTFRSKHLDERKAHLKEKFICFRCCASTKHVARDCRASVKCRECNSDRHIAAMHPGPAPWSIEVSVSTADQNMEKTDEDTAEVNNKCTEICGDASRPKSCSKICLVNVYPSNQRERVKRIYAVLDEQSNRSLVKSQFFDLFNIVSSSSPYTLKTCSGIVTTAGRKVNGFSVESLDEKTVVALPPLIECNTLPDDRSEIPTPEIAMCFPHLTAVSDKIPPLDSCAPILLLLGRDILSVHKVREQRNGPLNTPYAQRLDLGWVIVGEVCLNGTHCQSSVNAYKTNILPNGRTSFFSPCTKGFNVVERGESPFLSYLPDPPCSLKCSKTSESYTTGLKENVFFRSSEDDKSALSVEDRVFLDIMDKEVYLDNDNHWVAPLPFRSPRKQLPNNREQAIQRLNSLQRTLSKKPNMKTHFFGFMQKVIENEQAEPAPPLQSEEECWYLPIFGVYHPHKPDKIRVVFDSSAQYGGVSLNDVLMSGPDLNNTLLGVLLRFRREKVAVMADIEQMFYCFKVKEQHRNYLRFLWHKDNCAEKEIIDYRMTVHVFGNSPSPAVAIYALRRAAEYGEADYGIDAKDFVLRNFYIDDGITSVPTEREAIDLLKRTQAMLSKSSLNLHKVASNSASVMEAFPSSERANDLKGLDFDKDPIPLQRSLGISWNIKADCFTFKASQDLKPFTRRGILSTVNSLYDPLGFVCPVTMQGKAIVRELSTIQQDWDTILPAGKRDSWKVWTSSLAELDRLQIPRSYVPTSLCGAQVRELCIFSDASILAIAAVAYLRVIDSNGQLHVGFVMGKSKLAPFPAHTVPRLELCAAVLAVELMELIKEEIDIEFHNIQFYTDSRIVLGYIHNVTRRFYMYVANRVARIRKTTEPSQWHYVCSEQNPADHATRFVAAAHLPLTNWFSGPEFLRECDPIGCSLGESYGLVKAEEDVEIRPQVNTLATNVKEDLLGSSRFERFSSWRSLVRAITTLTHIANSFSQSFPDTLCRKWHLCTKTSGVEISQAKATIVKTVQREVYQEEFESLTKFGKVSQRSTLLRLDPFVDNEGLLRVGGRIHCADISDIEKHPLIIPPNHHVTGLLIQHYHDQVAHQGRHFTEGAIRSAGLWIVSGKRSVSNIIHKCVLCKKLRGKMESQKMSALPSDRVSVDPPFTHTGLDVFGPFTVVTRKTRGHNAENKRWAVIFSCLNTRAVHLEVVESLSASSFICALRRFLAVRGPVKHFRSDRGTNFVGAVKELQIDSSDSELKGFLQNQGCTWTFNAPHSSHMGGVWERMIGIARRILEALLMKTPTRLTHEVLTTLMAEVMAIMNSRPLIPISSDTGMPQVLSPAMLLTQKASVAPAPPGNFEIGHLHKNQWRQVQMLADSFWKRWKQEYLSTLQPRRKWTEERESIQEGDIVLLKDGEAKRSEWPIGLIAKTVASSDGKIRKVMVKTAKQGVFREYLRPICDVVLLLSNNRNA</sequence>
<dbReference type="GO" id="GO:0015074">
    <property type="term" value="P:DNA integration"/>
    <property type="evidence" value="ECO:0007669"/>
    <property type="project" value="InterPro"/>
</dbReference>
<feature type="compositionally biased region" description="Polar residues" evidence="1">
    <location>
        <begin position="142"/>
        <end position="166"/>
    </location>
</feature>
<dbReference type="CDD" id="cd01644">
    <property type="entry name" value="RT_pepA17"/>
    <property type="match status" value="1"/>
</dbReference>
<dbReference type="PANTHER" id="PTHR47331:SF6">
    <property type="entry name" value="DOUBLECORTIN DOMAIN-CONTAINING PROTEIN"/>
    <property type="match status" value="1"/>
</dbReference>
<feature type="compositionally biased region" description="Low complexity" evidence="1">
    <location>
        <begin position="31"/>
        <end position="42"/>
    </location>
</feature>
<dbReference type="InterPro" id="IPR008042">
    <property type="entry name" value="Retrotrans_Pao"/>
</dbReference>
<dbReference type="Pfam" id="PF18701">
    <property type="entry name" value="DUF5641"/>
    <property type="match status" value="1"/>
</dbReference>
<evidence type="ECO:0000259" key="2">
    <source>
        <dbReference type="PROSITE" id="PS50994"/>
    </source>
</evidence>
<dbReference type="PROSITE" id="PS50994">
    <property type="entry name" value="INTEGRASE"/>
    <property type="match status" value="1"/>
</dbReference>